<feature type="region of interest" description="Disordered" evidence="1">
    <location>
        <begin position="1"/>
        <end position="20"/>
    </location>
</feature>
<dbReference type="EMBL" id="FORO01000011">
    <property type="protein sequence ID" value="SFJ00787.1"/>
    <property type="molecule type" value="Genomic_DNA"/>
</dbReference>
<evidence type="ECO:0000256" key="1">
    <source>
        <dbReference type="SAM" id="MobiDB-lite"/>
    </source>
</evidence>
<dbReference type="AlphaFoldDB" id="A0A1I3MUX9"/>
<protein>
    <submittedName>
        <fullName evidence="2">Uncharacterized protein</fullName>
    </submittedName>
</protein>
<evidence type="ECO:0000313" key="3">
    <source>
        <dbReference type="Proteomes" id="UP000182829"/>
    </source>
</evidence>
<organism evidence="2 3">
    <name type="scientific">Natronobacterium gregoryi</name>
    <dbReference type="NCBI Taxonomy" id="44930"/>
    <lineage>
        <taxon>Archaea</taxon>
        <taxon>Methanobacteriati</taxon>
        <taxon>Methanobacteriota</taxon>
        <taxon>Stenosarchaea group</taxon>
        <taxon>Halobacteria</taxon>
        <taxon>Halobacteriales</taxon>
        <taxon>Natrialbaceae</taxon>
        <taxon>Natronobacterium</taxon>
    </lineage>
</organism>
<dbReference type="Proteomes" id="UP000182829">
    <property type="component" value="Unassembled WGS sequence"/>
</dbReference>
<proteinExistence type="predicted"/>
<feature type="compositionally biased region" description="Basic and acidic residues" evidence="1">
    <location>
        <begin position="1"/>
        <end position="12"/>
    </location>
</feature>
<reference evidence="2 3" key="1">
    <citation type="submission" date="2016-10" db="EMBL/GenBank/DDBJ databases">
        <authorList>
            <person name="de Groot N.N."/>
        </authorList>
    </citation>
    <scope>NUCLEOTIDE SEQUENCE [LARGE SCALE GENOMIC DNA]</scope>
    <source>
        <strain evidence="2 3">SP2</strain>
    </source>
</reference>
<name>A0A1I3MUX9_9EURY</name>
<gene>
    <name evidence="2" type="ORF">SAMN05443661_11142</name>
</gene>
<sequence length="33" mass="3573">MACSDGEIRELEQDTDAQNSARVVADEKAIAVH</sequence>
<accession>A0A1I3MUX9</accession>
<evidence type="ECO:0000313" key="2">
    <source>
        <dbReference type="EMBL" id="SFJ00787.1"/>
    </source>
</evidence>